<accession>A0A285PFC8</accession>
<evidence type="ECO:0000313" key="4">
    <source>
        <dbReference type="EMBL" id="SNZ20440.1"/>
    </source>
</evidence>
<dbReference type="HAMAP" id="MF_00187">
    <property type="entry name" value="FdhD"/>
    <property type="match status" value="1"/>
</dbReference>
<feature type="active site" description="Cysteine persulfide intermediate" evidence="3">
    <location>
        <position position="124"/>
    </location>
</feature>
<dbReference type="Gene3D" id="3.40.140.10">
    <property type="entry name" value="Cytidine Deaminase, domain 2"/>
    <property type="match status" value="1"/>
</dbReference>
<dbReference type="GO" id="GO:0006777">
    <property type="term" value="P:Mo-molybdopterin cofactor biosynthetic process"/>
    <property type="evidence" value="ECO:0007669"/>
    <property type="project" value="UniProtKB-UniRule"/>
</dbReference>
<evidence type="ECO:0000256" key="3">
    <source>
        <dbReference type="HAMAP-Rule" id="MF_00187"/>
    </source>
</evidence>
<dbReference type="Proteomes" id="UP000219439">
    <property type="component" value="Unassembled WGS sequence"/>
</dbReference>
<organism evidence="4 5">
    <name type="scientific">Cohaesibacter gelatinilyticus</name>
    <dbReference type="NCBI Taxonomy" id="372072"/>
    <lineage>
        <taxon>Bacteria</taxon>
        <taxon>Pseudomonadati</taxon>
        <taxon>Pseudomonadota</taxon>
        <taxon>Alphaproteobacteria</taxon>
        <taxon>Hyphomicrobiales</taxon>
        <taxon>Cohaesibacteraceae</taxon>
    </lineage>
</organism>
<gene>
    <name evidence="3" type="primary">fdhD</name>
    <name evidence="4" type="ORF">SAMN06265368_3543</name>
</gene>
<comment type="similarity">
    <text evidence="3">Belongs to the FdhD family.</text>
</comment>
<dbReference type="Pfam" id="PF02634">
    <property type="entry name" value="FdhD-NarQ"/>
    <property type="match status" value="1"/>
</dbReference>
<dbReference type="EMBL" id="OBEL01000004">
    <property type="protein sequence ID" value="SNZ20440.1"/>
    <property type="molecule type" value="Genomic_DNA"/>
</dbReference>
<dbReference type="GO" id="GO:0097163">
    <property type="term" value="F:sulfur carrier activity"/>
    <property type="evidence" value="ECO:0007669"/>
    <property type="project" value="UniProtKB-UniRule"/>
</dbReference>
<comment type="caution">
    <text evidence="3">Lacks conserved residue(s) required for the propagation of feature annotation.</text>
</comment>
<dbReference type="NCBIfam" id="TIGR00129">
    <property type="entry name" value="fdhD_narQ"/>
    <property type="match status" value="1"/>
</dbReference>
<comment type="subcellular location">
    <subcellularLocation>
        <location evidence="3">Cytoplasm</location>
    </subcellularLocation>
</comment>
<dbReference type="PANTHER" id="PTHR30592">
    <property type="entry name" value="FORMATE DEHYDROGENASE"/>
    <property type="match status" value="1"/>
</dbReference>
<dbReference type="PIRSF" id="PIRSF015626">
    <property type="entry name" value="FdhD"/>
    <property type="match status" value="1"/>
</dbReference>
<evidence type="ECO:0000313" key="5">
    <source>
        <dbReference type="Proteomes" id="UP000219439"/>
    </source>
</evidence>
<dbReference type="AlphaFoldDB" id="A0A285PFC8"/>
<dbReference type="GO" id="GO:0005737">
    <property type="term" value="C:cytoplasm"/>
    <property type="evidence" value="ECO:0007669"/>
    <property type="project" value="UniProtKB-SubCell"/>
</dbReference>
<keyword evidence="2 3" id="KW-0501">Molybdenum cofactor biosynthesis</keyword>
<proteinExistence type="inferred from homology"/>
<protein>
    <recommendedName>
        <fullName evidence="3">Sulfur carrier protein FdhD</fullName>
    </recommendedName>
</protein>
<evidence type="ECO:0000256" key="1">
    <source>
        <dbReference type="ARBA" id="ARBA00022490"/>
    </source>
</evidence>
<keyword evidence="1 3" id="KW-0963">Cytoplasm</keyword>
<dbReference type="RefSeq" id="WP_097154784.1">
    <property type="nucleotide sequence ID" value="NZ_OBEL01000004.1"/>
</dbReference>
<reference evidence="4 5" key="1">
    <citation type="submission" date="2017-09" db="EMBL/GenBank/DDBJ databases">
        <authorList>
            <person name="Ehlers B."/>
            <person name="Leendertz F.H."/>
        </authorList>
    </citation>
    <scope>NUCLEOTIDE SEQUENCE [LARGE SCALE GENOMIC DNA]</scope>
    <source>
        <strain evidence="4 5">DSM 18289</strain>
    </source>
</reference>
<dbReference type="InterPro" id="IPR016193">
    <property type="entry name" value="Cytidine_deaminase-like"/>
</dbReference>
<evidence type="ECO:0000256" key="2">
    <source>
        <dbReference type="ARBA" id="ARBA00023150"/>
    </source>
</evidence>
<sequence length="281" mass="30250">MPQNKVKISELNQMEEVAASRLMPGKRVGLEGSIDDSWIIAEEMPVGILVNGEDFAVMMLTPSDLEDFALGFALSEGLVSSPDEIKRMALTPVADGYLLNLTIEGEGKSDSFARRRALAGRSSCGLCGAQSLSASVTAPPRVFGVQPQLDAVRKAFAAFGAKQIMRQENHTTHAAALCDRQGNILLLREDIGRHNAVDKLAGAAIKQGYEPSRCFLLLSSRLSFEMVQKAAVLGVPLVAAASAPSVLALKLAKTANMHIVIRNRDELMCFDPKDMPEKGNE</sequence>
<dbReference type="GO" id="GO:0016783">
    <property type="term" value="F:sulfurtransferase activity"/>
    <property type="evidence" value="ECO:0007669"/>
    <property type="project" value="InterPro"/>
</dbReference>
<comment type="function">
    <text evidence="3">Required for formate dehydrogenase (FDH) activity. Acts as a sulfur carrier protein that transfers sulfur from IscS to the molybdenum cofactor prior to its insertion into FDH.</text>
</comment>
<dbReference type="OrthoDB" id="3197277at2"/>
<dbReference type="PANTHER" id="PTHR30592:SF1">
    <property type="entry name" value="SULFUR CARRIER PROTEIN FDHD"/>
    <property type="match status" value="1"/>
</dbReference>
<dbReference type="InterPro" id="IPR003786">
    <property type="entry name" value="FdhD"/>
</dbReference>
<name>A0A285PFC8_9HYPH</name>
<dbReference type="Gene3D" id="3.10.20.10">
    <property type="match status" value="1"/>
</dbReference>
<keyword evidence="5" id="KW-1185">Reference proteome</keyword>
<dbReference type="SUPFAM" id="SSF53927">
    <property type="entry name" value="Cytidine deaminase-like"/>
    <property type="match status" value="1"/>
</dbReference>